<reference evidence="12" key="1">
    <citation type="submission" date="2025-08" db="UniProtKB">
        <authorList>
            <consortium name="Ensembl"/>
        </authorList>
    </citation>
    <scope>IDENTIFICATION</scope>
</reference>
<proteinExistence type="predicted"/>
<evidence type="ECO:0000256" key="8">
    <source>
        <dbReference type="ARBA" id="ARBA00023163"/>
    </source>
</evidence>
<evidence type="ECO:0000256" key="7">
    <source>
        <dbReference type="ARBA" id="ARBA00023125"/>
    </source>
</evidence>
<feature type="domain" description="C2H2-type" evidence="11">
    <location>
        <begin position="14"/>
        <end position="41"/>
    </location>
</feature>
<dbReference type="InterPro" id="IPR013087">
    <property type="entry name" value="Znf_C2H2_type"/>
</dbReference>
<dbReference type="Ensembl" id="ENSBOBT00000011531.1">
    <property type="protein sequence ID" value="ENSBOBP00000011253.1"/>
    <property type="gene ID" value="ENSBOBG00000007170.1"/>
</dbReference>
<dbReference type="Pfam" id="PF00096">
    <property type="entry name" value="zf-C2H2"/>
    <property type="match status" value="1"/>
</dbReference>
<protein>
    <recommendedName>
        <fullName evidence="11">C2H2-type domain-containing protein</fullName>
    </recommendedName>
</protein>
<dbReference type="InterPro" id="IPR036236">
    <property type="entry name" value="Znf_C2H2_sf"/>
</dbReference>
<accession>A0A8C0EZ02</accession>
<evidence type="ECO:0000259" key="11">
    <source>
        <dbReference type="PROSITE" id="PS50157"/>
    </source>
</evidence>
<keyword evidence="9" id="KW-0539">Nucleus</keyword>
<keyword evidence="3" id="KW-0677">Repeat</keyword>
<dbReference type="GO" id="GO:0008270">
    <property type="term" value="F:zinc ion binding"/>
    <property type="evidence" value="ECO:0007669"/>
    <property type="project" value="UniProtKB-KW"/>
</dbReference>
<evidence type="ECO:0000256" key="1">
    <source>
        <dbReference type="ARBA" id="ARBA00004123"/>
    </source>
</evidence>
<dbReference type="Pfam" id="PF13465">
    <property type="entry name" value="zf-H2C2_2"/>
    <property type="match status" value="1"/>
</dbReference>
<dbReference type="FunFam" id="3.30.160.60:FF:002343">
    <property type="entry name" value="Zinc finger protein 33A"/>
    <property type="match status" value="1"/>
</dbReference>
<dbReference type="SUPFAM" id="SSF57667">
    <property type="entry name" value="beta-beta-alpha zinc fingers"/>
    <property type="match status" value="3"/>
</dbReference>
<dbReference type="AlphaFoldDB" id="A0A8C0EZ02"/>
<comment type="subcellular location">
    <subcellularLocation>
        <location evidence="1">Nucleus</location>
    </subcellularLocation>
</comment>
<sequence>MRRHQRNHTGERPYKCPDCGKTFKDFSSLISLHRIHKGERPYKCLQCGDFMLSGYLLSHQRTHTKEKPYLCTMCGKYFSCRSTLHIHQRIHTGERPYACSQCEMTFRHRDQLRRHQLAIHKGEPSGGGLSRCHIMLSKKTESTEFVGEG</sequence>
<evidence type="ECO:0000313" key="13">
    <source>
        <dbReference type="Proteomes" id="UP000694567"/>
    </source>
</evidence>
<keyword evidence="8" id="KW-0804">Transcription</keyword>
<reference evidence="12" key="2">
    <citation type="submission" date="2025-09" db="UniProtKB">
        <authorList>
            <consortium name="Ensembl"/>
        </authorList>
    </citation>
    <scope>IDENTIFICATION</scope>
</reference>
<evidence type="ECO:0000256" key="5">
    <source>
        <dbReference type="ARBA" id="ARBA00022833"/>
    </source>
</evidence>
<dbReference type="InterPro" id="IPR050826">
    <property type="entry name" value="Krueppel_C2H2_ZnFinger"/>
</dbReference>
<evidence type="ECO:0000313" key="12">
    <source>
        <dbReference type="Ensembl" id="ENSBOBP00000011253.1"/>
    </source>
</evidence>
<evidence type="ECO:0000256" key="2">
    <source>
        <dbReference type="ARBA" id="ARBA00022723"/>
    </source>
</evidence>
<dbReference type="PANTHER" id="PTHR24377">
    <property type="entry name" value="IP01015P-RELATED"/>
    <property type="match status" value="1"/>
</dbReference>
<dbReference type="GO" id="GO:0003677">
    <property type="term" value="F:DNA binding"/>
    <property type="evidence" value="ECO:0007669"/>
    <property type="project" value="UniProtKB-KW"/>
</dbReference>
<keyword evidence="5" id="KW-0862">Zinc</keyword>
<dbReference type="Proteomes" id="UP000694567">
    <property type="component" value="Unplaced"/>
</dbReference>
<dbReference type="PROSITE" id="PS00028">
    <property type="entry name" value="ZINC_FINGER_C2H2_1"/>
    <property type="match status" value="2"/>
</dbReference>
<keyword evidence="6" id="KW-0805">Transcription regulation</keyword>
<evidence type="ECO:0000256" key="6">
    <source>
        <dbReference type="ARBA" id="ARBA00023015"/>
    </source>
</evidence>
<dbReference type="FunFam" id="3.30.160.60:FF:001270">
    <property type="entry name" value="zinc finger protein 583 isoform X1"/>
    <property type="match status" value="1"/>
</dbReference>
<feature type="domain" description="C2H2-type" evidence="11">
    <location>
        <begin position="97"/>
        <end position="125"/>
    </location>
</feature>
<dbReference type="GO" id="GO:0005634">
    <property type="term" value="C:nucleus"/>
    <property type="evidence" value="ECO:0007669"/>
    <property type="project" value="UniProtKB-SubCell"/>
</dbReference>
<name>A0A8C0EZ02_BUBBB</name>
<dbReference type="SMART" id="SM00355">
    <property type="entry name" value="ZnF_C2H2"/>
    <property type="match status" value="4"/>
</dbReference>
<evidence type="ECO:0000256" key="10">
    <source>
        <dbReference type="PROSITE-ProRule" id="PRU00042"/>
    </source>
</evidence>
<dbReference type="Gene3D" id="3.30.160.60">
    <property type="entry name" value="Classic Zinc Finger"/>
    <property type="match status" value="5"/>
</dbReference>
<evidence type="ECO:0000256" key="4">
    <source>
        <dbReference type="ARBA" id="ARBA00022771"/>
    </source>
</evidence>
<keyword evidence="4 10" id="KW-0863">Zinc-finger</keyword>
<evidence type="ECO:0000256" key="9">
    <source>
        <dbReference type="ARBA" id="ARBA00023242"/>
    </source>
</evidence>
<keyword evidence="13" id="KW-1185">Reference proteome</keyword>
<organism evidence="12 13">
    <name type="scientific">Bubo bubo</name>
    <name type="common">Eurasian eagle-owl</name>
    <name type="synonym">Strix bubo</name>
    <dbReference type="NCBI Taxonomy" id="30461"/>
    <lineage>
        <taxon>Eukaryota</taxon>
        <taxon>Metazoa</taxon>
        <taxon>Chordata</taxon>
        <taxon>Craniata</taxon>
        <taxon>Vertebrata</taxon>
        <taxon>Euteleostomi</taxon>
        <taxon>Archelosauria</taxon>
        <taxon>Archosauria</taxon>
        <taxon>Dinosauria</taxon>
        <taxon>Saurischia</taxon>
        <taxon>Theropoda</taxon>
        <taxon>Coelurosauria</taxon>
        <taxon>Aves</taxon>
        <taxon>Neognathae</taxon>
        <taxon>Neoaves</taxon>
        <taxon>Telluraves</taxon>
        <taxon>Strigiformes</taxon>
        <taxon>Strigidae</taxon>
        <taxon>Bubo</taxon>
    </lineage>
</organism>
<feature type="domain" description="C2H2-type" evidence="11">
    <location>
        <begin position="42"/>
        <end position="68"/>
    </location>
</feature>
<dbReference type="PROSITE" id="PS50157">
    <property type="entry name" value="ZINC_FINGER_C2H2_2"/>
    <property type="match status" value="4"/>
</dbReference>
<keyword evidence="7" id="KW-0238">DNA-binding</keyword>
<keyword evidence="2" id="KW-0479">Metal-binding</keyword>
<evidence type="ECO:0000256" key="3">
    <source>
        <dbReference type="ARBA" id="ARBA00022737"/>
    </source>
</evidence>
<dbReference type="FunFam" id="3.30.160.60:FF:000030">
    <property type="entry name" value="Zinc finger protein 628"/>
    <property type="match status" value="1"/>
</dbReference>
<feature type="domain" description="C2H2-type" evidence="11">
    <location>
        <begin position="69"/>
        <end position="96"/>
    </location>
</feature>
<dbReference type="FunFam" id="3.30.160.60:FF:000688">
    <property type="entry name" value="zinc finger protein 197 isoform X1"/>
    <property type="match status" value="1"/>
</dbReference>